<evidence type="ECO:0000313" key="4">
    <source>
        <dbReference type="EMBL" id="QWB21559.1"/>
    </source>
</evidence>
<reference evidence="5" key="1">
    <citation type="submission" date="2021-05" db="EMBL/GenBank/DDBJ databases">
        <title>Direct Submission.</title>
        <authorList>
            <person name="Li K."/>
            <person name="Gao J."/>
        </authorList>
    </citation>
    <scope>NUCLEOTIDE SEQUENCE [LARGE SCALE GENOMIC DNA]</scope>
    <source>
        <strain evidence="5">MG62</strain>
    </source>
</reference>
<accession>A0ABX8FK92</accession>
<dbReference type="SUPFAM" id="SSF55785">
    <property type="entry name" value="PYP-like sensor domain (PAS domain)"/>
    <property type="match status" value="1"/>
</dbReference>
<dbReference type="CDD" id="cd00130">
    <property type="entry name" value="PAS"/>
    <property type="match status" value="1"/>
</dbReference>
<dbReference type="Pfam" id="PF13492">
    <property type="entry name" value="GAF_3"/>
    <property type="match status" value="1"/>
</dbReference>
<dbReference type="Proteomes" id="UP000679629">
    <property type="component" value="Chromosome"/>
</dbReference>
<dbReference type="InterPro" id="IPR029016">
    <property type="entry name" value="GAF-like_dom_sf"/>
</dbReference>
<sequence length="576" mass="61682">MKSGRGERDITGIGVDETLMSALFAAVGAGVYAVDDQGRVFACNPWAEQLLGYEPGTLIGVDAHRALHPPGAGAAAVPTQRPTSKDGAPGRRTSGDRAVFLRADGTSLQVWWTAAPLPAALGHGEGAVVVFHDATAEREREGRRAERYAHSETMREQAEYDLAEATWLGELTLAMTSTLDTDEALHRLVRQLVPRLADTALIDLAEGHGYRRAAHAHHIADILPAASSDQGETLPRHPAHHAAVSRVMQGGGPQHLTDLAPAAPEETDLMAVVQAEEAFVIPLRLRATTFGALTLTRAPAGPPFNVADRALAEEVARRISLGLDNTRLHAAQADIATALQRALLTALPDVPGIELAAHYQPAQHTAEVGGDWYDAFLLHDGDLALVIGDVTGHDIQAASRMSELRNMLRALAVDRPEETPGQILRRLDTAQARLTLADSATAILARLRRTTSGAWQASWSVAGHPPPLLITADGVGYLTGARAMLLGLRPTAERPTTHTELPADATLLLYTDALVESRAQSLDEGMTRLRQHVTTHRHLPLPELCAKLARDLGDPRDDITLIAARTPPLAPRRHGA</sequence>
<evidence type="ECO:0000256" key="1">
    <source>
        <dbReference type="ARBA" id="ARBA00022801"/>
    </source>
</evidence>
<dbReference type="Gene3D" id="3.30.450.20">
    <property type="entry name" value="PAS domain"/>
    <property type="match status" value="1"/>
</dbReference>
<dbReference type="NCBIfam" id="TIGR00229">
    <property type="entry name" value="sensory_box"/>
    <property type="match status" value="1"/>
</dbReference>
<feature type="domain" description="PAS" evidence="3">
    <location>
        <begin position="16"/>
        <end position="69"/>
    </location>
</feature>
<feature type="region of interest" description="Disordered" evidence="2">
    <location>
        <begin position="70"/>
        <end position="96"/>
    </location>
</feature>
<evidence type="ECO:0000313" key="5">
    <source>
        <dbReference type="Proteomes" id="UP000679629"/>
    </source>
</evidence>
<dbReference type="SMART" id="SM00331">
    <property type="entry name" value="PP2C_SIG"/>
    <property type="match status" value="1"/>
</dbReference>
<keyword evidence="5" id="KW-1185">Reference proteome</keyword>
<dbReference type="InterPro" id="IPR013656">
    <property type="entry name" value="PAS_4"/>
</dbReference>
<dbReference type="SMART" id="SM00091">
    <property type="entry name" value="PAS"/>
    <property type="match status" value="1"/>
</dbReference>
<dbReference type="PANTHER" id="PTHR43156:SF2">
    <property type="entry name" value="STAGE II SPORULATION PROTEIN E"/>
    <property type="match status" value="1"/>
</dbReference>
<proteinExistence type="predicted"/>
<dbReference type="InterPro" id="IPR036457">
    <property type="entry name" value="PPM-type-like_dom_sf"/>
</dbReference>
<name>A0ABX8FK92_9ACTN</name>
<dbReference type="RefSeq" id="WP_215116965.1">
    <property type="nucleotide sequence ID" value="NZ_CP075896.1"/>
</dbReference>
<dbReference type="SUPFAM" id="SSF55781">
    <property type="entry name" value="GAF domain-like"/>
    <property type="match status" value="1"/>
</dbReference>
<dbReference type="InterPro" id="IPR000014">
    <property type="entry name" value="PAS"/>
</dbReference>
<dbReference type="SMART" id="SM00065">
    <property type="entry name" value="GAF"/>
    <property type="match status" value="1"/>
</dbReference>
<dbReference type="Pfam" id="PF08448">
    <property type="entry name" value="PAS_4"/>
    <property type="match status" value="1"/>
</dbReference>
<dbReference type="InterPro" id="IPR003018">
    <property type="entry name" value="GAF"/>
</dbReference>
<evidence type="ECO:0000256" key="2">
    <source>
        <dbReference type="SAM" id="MobiDB-lite"/>
    </source>
</evidence>
<dbReference type="InterPro" id="IPR035965">
    <property type="entry name" value="PAS-like_dom_sf"/>
</dbReference>
<keyword evidence="1" id="KW-0378">Hydrolase</keyword>
<organism evidence="4 5">
    <name type="scientific">Streptomyces koelreuteriae</name>
    <dbReference type="NCBI Taxonomy" id="2838015"/>
    <lineage>
        <taxon>Bacteria</taxon>
        <taxon>Bacillati</taxon>
        <taxon>Actinomycetota</taxon>
        <taxon>Actinomycetes</taxon>
        <taxon>Kitasatosporales</taxon>
        <taxon>Streptomycetaceae</taxon>
        <taxon>Streptomyces</taxon>
    </lineage>
</organism>
<gene>
    <name evidence="4" type="ORF">KJK29_02615</name>
</gene>
<dbReference type="PANTHER" id="PTHR43156">
    <property type="entry name" value="STAGE II SPORULATION PROTEIN E-RELATED"/>
    <property type="match status" value="1"/>
</dbReference>
<dbReference type="Gene3D" id="3.30.450.40">
    <property type="match status" value="1"/>
</dbReference>
<dbReference type="Pfam" id="PF07228">
    <property type="entry name" value="SpoIIE"/>
    <property type="match status" value="1"/>
</dbReference>
<dbReference type="InterPro" id="IPR052016">
    <property type="entry name" value="Bact_Sigma-Reg"/>
</dbReference>
<protein>
    <submittedName>
        <fullName evidence="4">SpoIIE family protein phosphatase</fullName>
    </submittedName>
</protein>
<evidence type="ECO:0000259" key="3">
    <source>
        <dbReference type="PROSITE" id="PS50112"/>
    </source>
</evidence>
<dbReference type="Gene3D" id="3.60.40.10">
    <property type="entry name" value="PPM-type phosphatase domain"/>
    <property type="match status" value="1"/>
</dbReference>
<dbReference type="InterPro" id="IPR001932">
    <property type="entry name" value="PPM-type_phosphatase-like_dom"/>
</dbReference>
<dbReference type="EMBL" id="CP075896">
    <property type="protein sequence ID" value="QWB21559.1"/>
    <property type="molecule type" value="Genomic_DNA"/>
</dbReference>
<dbReference type="PROSITE" id="PS50112">
    <property type="entry name" value="PAS"/>
    <property type="match status" value="1"/>
</dbReference>